<feature type="region of interest" description="Disordered" evidence="8">
    <location>
        <begin position="194"/>
        <end position="217"/>
    </location>
</feature>
<comment type="caution">
    <text evidence="10">The sequence shown here is derived from an EMBL/GenBank/DDBJ whole genome shotgun (WGS) entry which is preliminary data.</text>
</comment>
<keyword evidence="5 9" id="KW-0812">Transmembrane</keyword>
<keyword evidence="4" id="KW-1003">Cell membrane</keyword>
<evidence type="ECO:0000256" key="9">
    <source>
        <dbReference type="SAM" id="Phobius"/>
    </source>
</evidence>
<dbReference type="GO" id="GO:0005886">
    <property type="term" value="C:plasma membrane"/>
    <property type="evidence" value="ECO:0007669"/>
    <property type="project" value="UniProtKB-SubCell"/>
</dbReference>
<feature type="transmembrane region" description="Helical" evidence="9">
    <location>
        <begin position="46"/>
        <end position="66"/>
    </location>
</feature>
<evidence type="ECO:0000256" key="8">
    <source>
        <dbReference type="SAM" id="MobiDB-lite"/>
    </source>
</evidence>
<feature type="transmembrane region" description="Helical" evidence="9">
    <location>
        <begin position="256"/>
        <end position="274"/>
    </location>
</feature>
<comment type="similarity">
    <text evidence="2">Belongs to the AzlC family.</text>
</comment>
<feature type="compositionally biased region" description="Polar residues" evidence="8">
    <location>
        <begin position="197"/>
        <end position="214"/>
    </location>
</feature>
<keyword evidence="3" id="KW-0813">Transport</keyword>
<keyword evidence="7 9" id="KW-0472">Membrane</keyword>
<organism evidence="10 11">
    <name type="scientific">Bifidobacterium felsineum</name>
    <dbReference type="NCBI Taxonomy" id="2045440"/>
    <lineage>
        <taxon>Bacteria</taxon>
        <taxon>Bacillati</taxon>
        <taxon>Actinomycetota</taxon>
        <taxon>Actinomycetes</taxon>
        <taxon>Bifidobacteriales</taxon>
        <taxon>Bifidobacteriaceae</taxon>
        <taxon>Bifidobacterium</taxon>
    </lineage>
</organism>
<dbReference type="Proteomes" id="UP000229239">
    <property type="component" value="Unassembled WGS sequence"/>
</dbReference>
<dbReference type="InterPro" id="IPR011606">
    <property type="entry name" value="Brnchd-chn_aa_trnsp_permease"/>
</dbReference>
<evidence type="ECO:0000256" key="7">
    <source>
        <dbReference type="ARBA" id="ARBA00023136"/>
    </source>
</evidence>
<sequence length="297" mass="32202">MEPHREAAVLAVAFKAALPLTSPIAVGFLFLGGSYGLLAHAKGFSLWYPLAMAFFIFAGSMEFITINLLLSAFAPVSAFLLTLMVNARHLFYGLSMLGRFRGLGWKKPYLIFTMIDETFAINSSTQVPLGVDRGWFMMFVSMLSRAYWLGGTTLGWLVGGLLPFSTHGIEFVLTALFLSIFLDQWMGEKHGEGASATVDSASSDLREGGNSSLRVRSPEPVGASLMPDSVRRHLLALIGVMVSATCLMMFGPERFMIPAMGGMLALFLVLRTWLDVSASGVGPDEGLHSGDIQEKSV</sequence>
<keyword evidence="6 9" id="KW-1133">Transmembrane helix</keyword>
<accession>A0A2M9HL30</accession>
<evidence type="ECO:0000313" key="11">
    <source>
        <dbReference type="Proteomes" id="UP000229239"/>
    </source>
</evidence>
<reference evidence="11" key="1">
    <citation type="submission" date="2017-10" db="EMBL/GenBank/DDBJ databases">
        <title>Draft genome sequences of strains TRE 1, TRE 9, TRE H and TRI 7, isolated from tamarins, belonging to four potential novel Bifidobacterium species.</title>
        <authorList>
            <person name="Mattarelli P."/>
            <person name="Modesto M."/>
            <person name="Puglisi E."/>
            <person name="Morelli L."/>
            <person name="Bonetti A."/>
            <person name="Spezio C."/>
            <person name="Sandri C."/>
        </authorList>
    </citation>
    <scope>NUCLEOTIDE SEQUENCE [LARGE SCALE GENOMIC DNA]</scope>
    <source>
        <strain evidence="11">TREH</strain>
    </source>
</reference>
<feature type="transmembrane region" description="Helical" evidence="9">
    <location>
        <begin position="20"/>
        <end position="39"/>
    </location>
</feature>
<dbReference type="AlphaFoldDB" id="A0A2M9HL30"/>
<feature type="transmembrane region" description="Helical" evidence="9">
    <location>
        <begin position="135"/>
        <end position="158"/>
    </location>
</feature>
<keyword evidence="11" id="KW-1185">Reference proteome</keyword>
<proteinExistence type="inferred from homology"/>
<feature type="transmembrane region" description="Helical" evidence="9">
    <location>
        <begin position="234"/>
        <end position="250"/>
    </location>
</feature>
<evidence type="ECO:0000256" key="2">
    <source>
        <dbReference type="ARBA" id="ARBA00010735"/>
    </source>
</evidence>
<evidence type="ECO:0000256" key="5">
    <source>
        <dbReference type="ARBA" id="ARBA00022692"/>
    </source>
</evidence>
<evidence type="ECO:0000256" key="6">
    <source>
        <dbReference type="ARBA" id="ARBA00022989"/>
    </source>
</evidence>
<dbReference type="GO" id="GO:1903785">
    <property type="term" value="P:L-valine transmembrane transport"/>
    <property type="evidence" value="ECO:0007669"/>
    <property type="project" value="TreeGrafter"/>
</dbReference>
<evidence type="ECO:0000256" key="4">
    <source>
        <dbReference type="ARBA" id="ARBA00022475"/>
    </source>
</evidence>
<evidence type="ECO:0000313" key="10">
    <source>
        <dbReference type="EMBL" id="PJM77509.1"/>
    </source>
</evidence>
<dbReference type="PANTHER" id="PTHR34979:SF1">
    <property type="entry name" value="INNER MEMBRANE PROTEIN YGAZ"/>
    <property type="match status" value="1"/>
</dbReference>
<dbReference type="OrthoDB" id="3181706at2"/>
<feature type="transmembrane region" description="Helical" evidence="9">
    <location>
        <begin position="72"/>
        <end position="91"/>
    </location>
</feature>
<dbReference type="EMBL" id="PEBJ01000002">
    <property type="protein sequence ID" value="PJM77509.1"/>
    <property type="molecule type" value="Genomic_DNA"/>
</dbReference>
<dbReference type="Pfam" id="PF03591">
    <property type="entry name" value="AzlC"/>
    <property type="match status" value="1"/>
</dbReference>
<dbReference type="PANTHER" id="PTHR34979">
    <property type="entry name" value="INNER MEMBRANE PROTEIN YGAZ"/>
    <property type="match status" value="1"/>
</dbReference>
<name>A0A2M9HL30_9BIFI</name>
<evidence type="ECO:0000256" key="1">
    <source>
        <dbReference type="ARBA" id="ARBA00004651"/>
    </source>
</evidence>
<gene>
    <name evidence="10" type="ORF">CSQ86_04505</name>
</gene>
<evidence type="ECO:0000256" key="3">
    <source>
        <dbReference type="ARBA" id="ARBA00022448"/>
    </source>
</evidence>
<protein>
    <submittedName>
        <fullName evidence="10">Branched-chain amino acid ABC transporter permease</fullName>
    </submittedName>
</protein>
<comment type="subcellular location">
    <subcellularLocation>
        <location evidence="1">Cell membrane</location>
        <topology evidence="1">Multi-pass membrane protein</topology>
    </subcellularLocation>
</comment>